<dbReference type="PROSITE" id="PS51755">
    <property type="entry name" value="OMPR_PHOB"/>
    <property type="match status" value="1"/>
</dbReference>
<dbReference type="InterPro" id="IPR036388">
    <property type="entry name" value="WH-like_DNA-bd_sf"/>
</dbReference>
<dbReference type="OrthoDB" id="9802426at2"/>
<sequence>MKLLLLEDDDATRVHLERTLVAAGYVVDVCSDGRHAISLGSSNEYAVLIFDRMVPGIDGLGVLKALRAAGVRSPALFLTAIDGVHDRVEGLDAGADDYLVKPFAAIELIARVNALLRRRPAADVVTALRVADLEIDLIKRSVKRAGQQILLQAQEFKLLEYMMRHAGEIVTRSMLLENVWSFHFDPQTNIIESHMSRLRSKVDRGFERELIHTIRGSGYSLDALA</sequence>
<keyword evidence="5" id="KW-0804">Transcription</keyword>
<dbReference type="Gene3D" id="3.40.50.2300">
    <property type="match status" value="1"/>
</dbReference>
<name>A0A502FFA2_9SPHN</name>
<dbReference type="Proteomes" id="UP000319931">
    <property type="component" value="Unassembled WGS sequence"/>
</dbReference>
<feature type="domain" description="Response regulatory" evidence="8">
    <location>
        <begin position="2"/>
        <end position="116"/>
    </location>
</feature>
<evidence type="ECO:0000256" key="5">
    <source>
        <dbReference type="ARBA" id="ARBA00023163"/>
    </source>
</evidence>
<dbReference type="EMBL" id="RCZC01000010">
    <property type="protein sequence ID" value="TPG48009.1"/>
    <property type="molecule type" value="Genomic_DNA"/>
</dbReference>
<evidence type="ECO:0000313" key="11">
    <source>
        <dbReference type="Proteomes" id="UP000319931"/>
    </source>
</evidence>
<evidence type="ECO:0000256" key="6">
    <source>
        <dbReference type="PROSITE-ProRule" id="PRU00169"/>
    </source>
</evidence>
<keyword evidence="4 7" id="KW-0238">DNA-binding</keyword>
<dbReference type="GO" id="GO:0006355">
    <property type="term" value="P:regulation of DNA-templated transcription"/>
    <property type="evidence" value="ECO:0007669"/>
    <property type="project" value="InterPro"/>
</dbReference>
<dbReference type="Gene3D" id="6.10.250.690">
    <property type="match status" value="1"/>
</dbReference>
<dbReference type="RefSeq" id="WP_140852335.1">
    <property type="nucleotide sequence ID" value="NZ_RCZC01000010.1"/>
</dbReference>
<keyword evidence="1 6" id="KW-0597">Phosphoprotein</keyword>
<dbReference type="PROSITE" id="PS50110">
    <property type="entry name" value="RESPONSE_REGULATORY"/>
    <property type="match status" value="1"/>
</dbReference>
<dbReference type="InterPro" id="IPR011006">
    <property type="entry name" value="CheY-like_superfamily"/>
</dbReference>
<dbReference type="GO" id="GO:0032993">
    <property type="term" value="C:protein-DNA complex"/>
    <property type="evidence" value="ECO:0007669"/>
    <property type="project" value="TreeGrafter"/>
</dbReference>
<keyword evidence="2" id="KW-0902">Two-component regulatory system</keyword>
<evidence type="ECO:0000313" key="10">
    <source>
        <dbReference type="EMBL" id="TPG48009.1"/>
    </source>
</evidence>
<feature type="domain" description="OmpR/PhoB-type" evidence="9">
    <location>
        <begin position="125"/>
        <end position="223"/>
    </location>
</feature>
<dbReference type="SUPFAM" id="SSF52172">
    <property type="entry name" value="CheY-like"/>
    <property type="match status" value="1"/>
</dbReference>
<dbReference type="AlphaFoldDB" id="A0A502FFA2"/>
<dbReference type="SMART" id="SM00862">
    <property type="entry name" value="Trans_reg_C"/>
    <property type="match status" value="1"/>
</dbReference>
<dbReference type="SUPFAM" id="SSF46894">
    <property type="entry name" value="C-terminal effector domain of the bipartite response regulators"/>
    <property type="match status" value="1"/>
</dbReference>
<dbReference type="SMART" id="SM00448">
    <property type="entry name" value="REC"/>
    <property type="match status" value="1"/>
</dbReference>
<dbReference type="CDD" id="cd00383">
    <property type="entry name" value="trans_reg_C"/>
    <property type="match status" value="1"/>
</dbReference>
<evidence type="ECO:0000256" key="7">
    <source>
        <dbReference type="PROSITE-ProRule" id="PRU01091"/>
    </source>
</evidence>
<feature type="DNA-binding region" description="OmpR/PhoB-type" evidence="7">
    <location>
        <begin position="125"/>
        <end position="223"/>
    </location>
</feature>
<dbReference type="InterPro" id="IPR001789">
    <property type="entry name" value="Sig_transdc_resp-reg_receiver"/>
</dbReference>
<evidence type="ECO:0000256" key="4">
    <source>
        <dbReference type="ARBA" id="ARBA00023125"/>
    </source>
</evidence>
<reference evidence="10 11" key="1">
    <citation type="journal article" date="2019" name="Environ. Microbiol.">
        <title>Species interactions and distinct microbial communities in high Arctic permafrost affected cryosols are associated with the CH4 and CO2 gas fluxes.</title>
        <authorList>
            <person name="Altshuler I."/>
            <person name="Hamel J."/>
            <person name="Turney S."/>
            <person name="Magnuson E."/>
            <person name="Levesque R."/>
            <person name="Greer C."/>
            <person name="Whyte L.G."/>
        </authorList>
    </citation>
    <scope>NUCLEOTIDE SEQUENCE [LARGE SCALE GENOMIC DNA]</scope>
    <source>
        <strain evidence="10 11">E6.1</strain>
    </source>
</reference>
<gene>
    <name evidence="10" type="ORF">EAH76_21525</name>
</gene>
<evidence type="ECO:0000259" key="8">
    <source>
        <dbReference type="PROSITE" id="PS50110"/>
    </source>
</evidence>
<dbReference type="InterPro" id="IPR016032">
    <property type="entry name" value="Sig_transdc_resp-reg_C-effctor"/>
</dbReference>
<dbReference type="Pfam" id="PF00486">
    <property type="entry name" value="Trans_reg_C"/>
    <property type="match status" value="1"/>
</dbReference>
<dbReference type="GO" id="GO:0005829">
    <property type="term" value="C:cytosol"/>
    <property type="evidence" value="ECO:0007669"/>
    <property type="project" value="TreeGrafter"/>
</dbReference>
<dbReference type="FunFam" id="1.10.10.10:FF:000005">
    <property type="entry name" value="Two-component system response regulator"/>
    <property type="match status" value="1"/>
</dbReference>
<comment type="caution">
    <text evidence="10">The sequence shown here is derived from an EMBL/GenBank/DDBJ whole genome shotgun (WGS) entry which is preliminary data.</text>
</comment>
<dbReference type="InterPro" id="IPR039420">
    <property type="entry name" value="WalR-like"/>
</dbReference>
<protein>
    <submittedName>
        <fullName evidence="10">Response regulator</fullName>
    </submittedName>
</protein>
<dbReference type="InterPro" id="IPR001867">
    <property type="entry name" value="OmpR/PhoB-type_DNA-bd"/>
</dbReference>
<dbReference type="Pfam" id="PF00072">
    <property type="entry name" value="Response_reg"/>
    <property type="match status" value="1"/>
</dbReference>
<dbReference type="PANTHER" id="PTHR48111">
    <property type="entry name" value="REGULATOR OF RPOS"/>
    <property type="match status" value="1"/>
</dbReference>
<keyword evidence="3" id="KW-0805">Transcription regulation</keyword>
<keyword evidence="11" id="KW-1185">Reference proteome</keyword>
<organism evidence="10 11">
    <name type="scientific">Sphingomonas glacialis</name>
    <dbReference type="NCBI Taxonomy" id="658225"/>
    <lineage>
        <taxon>Bacteria</taxon>
        <taxon>Pseudomonadati</taxon>
        <taxon>Pseudomonadota</taxon>
        <taxon>Alphaproteobacteria</taxon>
        <taxon>Sphingomonadales</taxon>
        <taxon>Sphingomonadaceae</taxon>
        <taxon>Sphingomonas</taxon>
    </lineage>
</organism>
<evidence type="ECO:0000259" key="9">
    <source>
        <dbReference type="PROSITE" id="PS51755"/>
    </source>
</evidence>
<feature type="modified residue" description="4-aspartylphosphate" evidence="6">
    <location>
        <position position="51"/>
    </location>
</feature>
<evidence type="ECO:0000256" key="3">
    <source>
        <dbReference type="ARBA" id="ARBA00023015"/>
    </source>
</evidence>
<dbReference type="Gene3D" id="1.10.10.10">
    <property type="entry name" value="Winged helix-like DNA-binding domain superfamily/Winged helix DNA-binding domain"/>
    <property type="match status" value="1"/>
</dbReference>
<evidence type="ECO:0000256" key="2">
    <source>
        <dbReference type="ARBA" id="ARBA00023012"/>
    </source>
</evidence>
<dbReference type="GO" id="GO:0000976">
    <property type="term" value="F:transcription cis-regulatory region binding"/>
    <property type="evidence" value="ECO:0007669"/>
    <property type="project" value="TreeGrafter"/>
</dbReference>
<accession>A0A502FFA2</accession>
<evidence type="ECO:0000256" key="1">
    <source>
        <dbReference type="ARBA" id="ARBA00022553"/>
    </source>
</evidence>
<dbReference type="GO" id="GO:0000156">
    <property type="term" value="F:phosphorelay response regulator activity"/>
    <property type="evidence" value="ECO:0007669"/>
    <property type="project" value="TreeGrafter"/>
</dbReference>
<dbReference type="PANTHER" id="PTHR48111:SF76">
    <property type="entry name" value="TWO-COMPONENT RESPONSE REGULATOR"/>
    <property type="match status" value="1"/>
</dbReference>
<proteinExistence type="predicted"/>